<protein>
    <submittedName>
        <fullName evidence="2">Uncharacterized protein</fullName>
    </submittedName>
</protein>
<evidence type="ECO:0000256" key="1">
    <source>
        <dbReference type="SAM" id="MobiDB-lite"/>
    </source>
</evidence>
<accession>A0A1Y1IRG8</accession>
<feature type="compositionally biased region" description="Pro residues" evidence="1">
    <location>
        <begin position="111"/>
        <end position="128"/>
    </location>
</feature>
<dbReference type="AlphaFoldDB" id="A0A1Y1IRG8"/>
<name>A0A1Y1IRG8_KLENI</name>
<feature type="region of interest" description="Disordered" evidence="1">
    <location>
        <begin position="102"/>
        <end position="142"/>
    </location>
</feature>
<feature type="non-terminal residue" evidence="2">
    <location>
        <position position="142"/>
    </location>
</feature>
<reference evidence="2 3" key="1">
    <citation type="journal article" date="2014" name="Nat. Commun.">
        <title>Klebsormidium flaccidum genome reveals primary factors for plant terrestrial adaptation.</title>
        <authorList>
            <person name="Hori K."/>
            <person name="Maruyama F."/>
            <person name="Fujisawa T."/>
            <person name="Togashi T."/>
            <person name="Yamamoto N."/>
            <person name="Seo M."/>
            <person name="Sato S."/>
            <person name="Yamada T."/>
            <person name="Mori H."/>
            <person name="Tajima N."/>
            <person name="Moriyama T."/>
            <person name="Ikeuchi M."/>
            <person name="Watanabe M."/>
            <person name="Wada H."/>
            <person name="Kobayashi K."/>
            <person name="Saito M."/>
            <person name="Masuda T."/>
            <person name="Sasaki-Sekimoto Y."/>
            <person name="Mashiguchi K."/>
            <person name="Awai K."/>
            <person name="Shimojima M."/>
            <person name="Masuda S."/>
            <person name="Iwai M."/>
            <person name="Nobusawa T."/>
            <person name="Narise T."/>
            <person name="Kondo S."/>
            <person name="Saito H."/>
            <person name="Sato R."/>
            <person name="Murakawa M."/>
            <person name="Ihara Y."/>
            <person name="Oshima-Yamada Y."/>
            <person name="Ohtaka K."/>
            <person name="Satoh M."/>
            <person name="Sonobe K."/>
            <person name="Ishii M."/>
            <person name="Ohtani R."/>
            <person name="Kanamori-Sato M."/>
            <person name="Honoki R."/>
            <person name="Miyazaki D."/>
            <person name="Mochizuki H."/>
            <person name="Umetsu J."/>
            <person name="Higashi K."/>
            <person name="Shibata D."/>
            <person name="Kamiya Y."/>
            <person name="Sato N."/>
            <person name="Nakamura Y."/>
            <person name="Tabata S."/>
            <person name="Ida S."/>
            <person name="Kurokawa K."/>
            <person name="Ohta H."/>
        </authorList>
    </citation>
    <scope>NUCLEOTIDE SEQUENCE [LARGE SCALE GENOMIC DNA]</scope>
    <source>
        <strain evidence="2 3">NIES-2285</strain>
    </source>
</reference>
<gene>
    <name evidence="2" type="ORF">KFL_015480010</name>
</gene>
<evidence type="ECO:0000313" key="3">
    <source>
        <dbReference type="Proteomes" id="UP000054558"/>
    </source>
</evidence>
<evidence type="ECO:0000313" key="2">
    <source>
        <dbReference type="EMBL" id="GAQ93460.1"/>
    </source>
</evidence>
<proteinExistence type="predicted"/>
<sequence>MAVLRGECFAVGRLEEDSPAFKSLVIHDPQAAAPLVLLLALTSSVTAGRVLLQSCPTMGSTCYTAGGTTGYCCPSGFNCFSSDTFTCYTASASYPSDPSTAFSNGFTAGSTPPPTTGSPGPAGSPPTESPVAPGPASTGTDS</sequence>
<dbReference type="EMBL" id="DF238497">
    <property type="protein sequence ID" value="GAQ93460.1"/>
    <property type="molecule type" value="Genomic_DNA"/>
</dbReference>
<keyword evidence="3" id="KW-1185">Reference proteome</keyword>
<organism evidence="2 3">
    <name type="scientific">Klebsormidium nitens</name>
    <name type="common">Green alga</name>
    <name type="synonym">Ulothrix nitens</name>
    <dbReference type="NCBI Taxonomy" id="105231"/>
    <lineage>
        <taxon>Eukaryota</taxon>
        <taxon>Viridiplantae</taxon>
        <taxon>Streptophyta</taxon>
        <taxon>Klebsormidiophyceae</taxon>
        <taxon>Klebsormidiales</taxon>
        <taxon>Klebsormidiaceae</taxon>
        <taxon>Klebsormidium</taxon>
    </lineage>
</organism>
<dbReference type="Proteomes" id="UP000054558">
    <property type="component" value="Unassembled WGS sequence"/>
</dbReference>